<keyword evidence="13 14" id="KW-0460">Magnesium</keyword>
<evidence type="ECO:0000256" key="6">
    <source>
        <dbReference type="ARBA" id="ARBA00012180"/>
    </source>
</evidence>
<dbReference type="PIRSF" id="PIRSF037748">
    <property type="entry name" value="RnhC"/>
    <property type="match status" value="1"/>
</dbReference>
<dbReference type="InterPro" id="IPR012337">
    <property type="entry name" value="RNaseH-like_sf"/>
</dbReference>
<dbReference type="InterPro" id="IPR024567">
    <property type="entry name" value="RNase_HII/HIII_dom"/>
</dbReference>
<protein>
    <recommendedName>
        <fullName evidence="7 14">Ribonuclease HIII</fullName>
        <shortName evidence="14">RNase HIII</shortName>
        <ecNumber evidence="6 14">3.1.26.4</ecNumber>
    </recommendedName>
</protein>
<dbReference type="InterPro" id="IPR004641">
    <property type="entry name" value="RNase_HIII"/>
</dbReference>
<dbReference type="EC" id="3.1.26.4" evidence="6 14"/>
<dbReference type="Gene3D" id="3.30.310.10">
    <property type="entry name" value="TATA-Binding Protein"/>
    <property type="match status" value="1"/>
</dbReference>
<dbReference type="PROSITE" id="PS51975">
    <property type="entry name" value="RNASE_H_2"/>
    <property type="match status" value="1"/>
</dbReference>
<evidence type="ECO:0000313" key="18">
    <source>
        <dbReference type="Proteomes" id="UP000076623"/>
    </source>
</evidence>
<dbReference type="Pfam" id="PF11858">
    <property type="entry name" value="DUF3378"/>
    <property type="match status" value="1"/>
</dbReference>
<evidence type="ECO:0000313" key="17">
    <source>
        <dbReference type="EMBL" id="ANC78092.1"/>
    </source>
</evidence>
<dbReference type="GO" id="GO:0003723">
    <property type="term" value="F:RNA binding"/>
    <property type="evidence" value="ECO:0007669"/>
    <property type="project" value="UniProtKB-UniRule"/>
</dbReference>
<dbReference type="InterPro" id="IPR036397">
    <property type="entry name" value="RNaseH_sf"/>
</dbReference>
<comment type="subcellular location">
    <subcellularLocation>
        <location evidence="4 14">Cytoplasm</location>
    </subcellularLocation>
</comment>
<dbReference type="Gene3D" id="3.30.420.10">
    <property type="entry name" value="Ribonuclease H-like superfamily/Ribonuclease H"/>
    <property type="match status" value="1"/>
</dbReference>
<evidence type="ECO:0000256" key="7">
    <source>
        <dbReference type="ARBA" id="ARBA00021407"/>
    </source>
</evidence>
<evidence type="ECO:0000256" key="13">
    <source>
        <dbReference type="ARBA" id="ARBA00022842"/>
    </source>
</evidence>
<evidence type="ECO:0000256" key="1">
    <source>
        <dbReference type="ARBA" id="ARBA00000077"/>
    </source>
</evidence>
<feature type="binding site" evidence="14 15">
    <location>
        <position position="205"/>
    </location>
    <ligand>
        <name>a divalent metal cation</name>
        <dbReference type="ChEBI" id="CHEBI:60240"/>
    </ligand>
</feature>
<dbReference type="SUPFAM" id="SSF53098">
    <property type="entry name" value="Ribonuclease H-like"/>
    <property type="match status" value="1"/>
</dbReference>
<keyword evidence="11 14" id="KW-0255">Endonuclease</keyword>
<evidence type="ECO:0000256" key="9">
    <source>
        <dbReference type="ARBA" id="ARBA00022722"/>
    </source>
</evidence>
<comment type="cofactor">
    <cofactor evidence="2">
        <name>Mg(2+)</name>
        <dbReference type="ChEBI" id="CHEBI:18420"/>
    </cofactor>
</comment>
<dbReference type="GO" id="GO:0032299">
    <property type="term" value="C:ribonuclease H2 complex"/>
    <property type="evidence" value="ECO:0007669"/>
    <property type="project" value="TreeGrafter"/>
</dbReference>
<keyword evidence="18" id="KW-1185">Reference proteome</keyword>
<feature type="domain" description="RNase H type-2" evidence="16">
    <location>
        <begin position="94"/>
        <end position="311"/>
    </location>
</feature>
<gene>
    <name evidence="14" type="primary">rnhC</name>
    <name evidence="17" type="ORF">ABE65_015325</name>
</gene>
<dbReference type="PANTHER" id="PTHR10954:SF23">
    <property type="entry name" value="RIBONUCLEASE"/>
    <property type="match status" value="1"/>
</dbReference>
<evidence type="ECO:0000256" key="10">
    <source>
        <dbReference type="ARBA" id="ARBA00022723"/>
    </source>
</evidence>
<evidence type="ECO:0000256" key="12">
    <source>
        <dbReference type="ARBA" id="ARBA00022801"/>
    </source>
</evidence>
<dbReference type="STRING" id="1221500.ABE65_015325"/>
<accession>A0A160IQL5</accession>
<sequence length="314" mass="34356">MSHVVKKMTNSEILQMKKELSSVLSAKTPPGAVFSAKLSDCTVTAYQSGKVLFQGKGAEAASQKYSGEVSVPKTKSSTVKPPHQYAPPKNAAELSMIGSDEVGTGDYFGPMTVAAAYVSRANLVLVKELGVKDSKHLNDKQIIQIAKELIHTVPYSLLVLNNEKYNELQQKGMTQGKIKAILHNRALQNVKAKIEGEEIEGILVDQFCEPGVYFNYLAREKNLLKEGLYFATKGESIHLSVAAASILARYSFLKEMDKLGARFNTVIPKGAGPHVDVKAAELVEKFGQSVFDTATKKHFANTQKALNLLRKKKI</sequence>
<evidence type="ECO:0000256" key="5">
    <source>
        <dbReference type="ARBA" id="ARBA00008378"/>
    </source>
</evidence>
<dbReference type="GO" id="GO:0043137">
    <property type="term" value="P:DNA replication, removal of RNA primer"/>
    <property type="evidence" value="ECO:0007669"/>
    <property type="project" value="TreeGrafter"/>
</dbReference>
<dbReference type="Pfam" id="PF01351">
    <property type="entry name" value="RNase_HII"/>
    <property type="match status" value="1"/>
</dbReference>
<comment type="catalytic activity">
    <reaction evidence="1 14 15">
        <text>Endonucleolytic cleavage to 5'-phosphomonoester.</text>
        <dbReference type="EC" id="3.1.26.4"/>
    </reaction>
</comment>
<dbReference type="InterPro" id="IPR012295">
    <property type="entry name" value="TBP_dom_sf"/>
</dbReference>
<evidence type="ECO:0000259" key="16">
    <source>
        <dbReference type="PROSITE" id="PS51975"/>
    </source>
</evidence>
<evidence type="ECO:0000256" key="4">
    <source>
        <dbReference type="ARBA" id="ARBA00004496"/>
    </source>
</evidence>
<evidence type="ECO:0000256" key="3">
    <source>
        <dbReference type="ARBA" id="ARBA00004065"/>
    </source>
</evidence>
<dbReference type="GO" id="GO:0005737">
    <property type="term" value="C:cytoplasm"/>
    <property type="evidence" value="ECO:0007669"/>
    <property type="project" value="UniProtKB-SubCell"/>
</dbReference>
<dbReference type="PANTHER" id="PTHR10954">
    <property type="entry name" value="RIBONUCLEASE H2 SUBUNIT A"/>
    <property type="match status" value="1"/>
</dbReference>
<dbReference type="InterPro" id="IPR001352">
    <property type="entry name" value="RNase_HII/HIII"/>
</dbReference>
<dbReference type="KEGG" id="fpn:ABE65_015325"/>
<evidence type="ECO:0000256" key="2">
    <source>
        <dbReference type="ARBA" id="ARBA00001946"/>
    </source>
</evidence>
<keyword evidence="9 14" id="KW-0540">Nuclease</keyword>
<proteinExistence type="inferred from homology"/>
<dbReference type="CDD" id="cd06590">
    <property type="entry name" value="RNase_HII_bacteria_HIII_like"/>
    <property type="match status" value="1"/>
</dbReference>
<keyword evidence="12 14" id="KW-0378">Hydrolase</keyword>
<evidence type="ECO:0000256" key="11">
    <source>
        <dbReference type="ARBA" id="ARBA00022759"/>
    </source>
</evidence>
<dbReference type="AlphaFoldDB" id="A0A160IQL5"/>
<dbReference type="NCBIfam" id="TIGR00716">
    <property type="entry name" value="rnhC"/>
    <property type="match status" value="1"/>
</dbReference>
<feature type="binding site" evidence="14 15">
    <location>
        <position position="101"/>
    </location>
    <ligand>
        <name>a divalent metal cation</name>
        <dbReference type="ChEBI" id="CHEBI:60240"/>
    </ligand>
</feature>
<dbReference type="GO" id="GO:0000287">
    <property type="term" value="F:magnesium ion binding"/>
    <property type="evidence" value="ECO:0007669"/>
    <property type="project" value="UniProtKB-UniRule"/>
</dbReference>
<evidence type="ECO:0000256" key="8">
    <source>
        <dbReference type="ARBA" id="ARBA00022490"/>
    </source>
</evidence>
<dbReference type="GO" id="GO:0006298">
    <property type="term" value="P:mismatch repair"/>
    <property type="evidence" value="ECO:0007669"/>
    <property type="project" value="TreeGrafter"/>
</dbReference>
<name>A0A160IQL5_9BACL</name>
<comment type="similarity">
    <text evidence="5 14">Belongs to the RNase HII family. RnhC subfamily.</text>
</comment>
<feature type="binding site" evidence="14 15">
    <location>
        <position position="100"/>
    </location>
    <ligand>
        <name>a divalent metal cation</name>
        <dbReference type="ChEBI" id="CHEBI:60240"/>
    </ligand>
</feature>
<dbReference type="EMBL" id="CP015378">
    <property type="protein sequence ID" value="ANC78092.1"/>
    <property type="molecule type" value="Genomic_DNA"/>
</dbReference>
<comment type="function">
    <text evidence="3 14">Endonuclease that specifically degrades the RNA of RNA-DNA hybrids.</text>
</comment>
<keyword evidence="10 14" id="KW-0479">Metal-binding</keyword>
<dbReference type="GO" id="GO:0004523">
    <property type="term" value="F:RNA-DNA hybrid ribonuclease activity"/>
    <property type="evidence" value="ECO:0007669"/>
    <property type="project" value="UniProtKB-UniRule"/>
</dbReference>
<evidence type="ECO:0000256" key="14">
    <source>
        <dbReference type="HAMAP-Rule" id="MF_00053"/>
    </source>
</evidence>
<organism evidence="17 18">
    <name type="scientific">Fictibacillus phosphorivorans</name>
    <dbReference type="NCBI Taxonomy" id="1221500"/>
    <lineage>
        <taxon>Bacteria</taxon>
        <taxon>Bacillati</taxon>
        <taxon>Bacillota</taxon>
        <taxon>Bacilli</taxon>
        <taxon>Bacillales</taxon>
        <taxon>Fictibacillaceae</taxon>
        <taxon>Fictibacillus</taxon>
    </lineage>
</organism>
<dbReference type="Proteomes" id="UP000076623">
    <property type="component" value="Chromosome"/>
</dbReference>
<dbReference type="RefSeq" id="WP_066396699.1">
    <property type="nucleotide sequence ID" value="NZ_CP015378.1"/>
</dbReference>
<dbReference type="FunFam" id="3.30.420.10:FF:000047">
    <property type="entry name" value="Ribonuclease HIII"/>
    <property type="match status" value="1"/>
</dbReference>
<keyword evidence="8 14" id="KW-0963">Cytoplasm</keyword>
<dbReference type="InterPro" id="IPR024568">
    <property type="entry name" value="RNase_HIII_N"/>
</dbReference>
<evidence type="ECO:0000256" key="15">
    <source>
        <dbReference type="PROSITE-ProRule" id="PRU01319"/>
    </source>
</evidence>
<comment type="cofactor">
    <cofactor evidence="14 15">
        <name>Mn(2+)</name>
        <dbReference type="ChEBI" id="CHEBI:29035"/>
    </cofactor>
    <cofactor evidence="14 15">
        <name>Mg(2+)</name>
        <dbReference type="ChEBI" id="CHEBI:18420"/>
    </cofactor>
    <text evidence="14 15">Manganese or magnesium. Binds 1 divalent metal ion per monomer in the absence of substrate. May bind a second metal ion after substrate binding.</text>
</comment>
<reference evidence="17 18" key="1">
    <citation type="submission" date="2016-04" db="EMBL/GenBank/DDBJ databases">
        <title>Complete genome sequence of Fictibacillus phosphorivorans G25-29, a strain toxic to nematodes.</title>
        <authorList>
            <person name="Zheng Z."/>
        </authorList>
    </citation>
    <scope>NUCLEOTIDE SEQUENCE [LARGE SCALE GENOMIC DNA]</scope>
    <source>
        <strain evidence="17 18">G25-29</strain>
    </source>
</reference>
<dbReference type="HAMAP" id="MF_00053">
    <property type="entry name" value="RNase_HIII"/>
    <property type="match status" value="1"/>
</dbReference>
<dbReference type="CDD" id="cd14796">
    <property type="entry name" value="RNAse_HIII_N"/>
    <property type="match status" value="1"/>
</dbReference>